<accession>A0A9D3XH97</accession>
<dbReference type="Proteomes" id="UP000827986">
    <property type="component" value="Unassembled WGS sequence"/>
</dbReference>
<dbReference type="PANTHER" id="PTHR12015">
    <property type="entry name" value="SMALL INDUCIBLE CYTOKINE A"/>
    <property type="match status" value="1"/>
</dbReference>
<dbReference type="SUPFAM" id="SSF54117">
    <property type="entry name" value="Interleukin 8-like chemokines"/>
    <property type="match status" value="1"/>
</dbReference>
<dbReference type="GO" id="GO:0006954">
    <property type="term" value="P:inflammatory response"/>
    <property type="evidence" value="ECO:0007669"/>
    <property type="project" value="TreeGrafter"/>
</dbReference>
<protein>
    <recommendedName>
        <fullName evidence="5">Chemokine interleukin-8-like domain-containing protein</fullName>
    </recommendedName>
</protein>
<evidence type="ECO:0000313" key="6">
    <source>
        <dbReference type="EMBL" id="KAH1179110.1"/>
    </source>
</evidence>
<keyword evidence="3" id="KW-0202">Cytokine</keyword>
<dbReference type="GO" id="GO:0008009">
    <property type="term" value="F:chemokine activity"/>
    <property type="evidence" value="ECO:0007669"/>
    <property type="project" value="InterPro"/>
</dbReference>
<dbReference type="SMART" id="SM00199">
    <property type="entry name" value="SCY"/>
    <property type="match status" value="1"/>
</dbReference>
<dbReference type="InterPro" id="IPR039809">
    <property type="entry name" value="Chemokine_b/g/d"/>
</dbReference>
<dbReference type="Gene3D" id="2.40.50.40">
    <property type="match status" value="1"/>
</dbReference>
<keyword evidence="7" id="KW-1185">Reference proteome</keyword>
<dbReference type="FunFam" id="2.40.50.40:FF:000002">
    <property type="entry name" value="C-C motif chemokine"/>
    <property type="match status" value="1"/>
</dbReference>
<gene>
    <name evidence="6" type="ORF">KIL84_000441</name>
</gene>
<evidence type="ECO:0000256" key="1">
    <source>
        <dbReference type="ARBA" id="ARBA00010868"/>
    </source>
</evidence>
<dbReference type="InterPro" id="IPR001811">
    <property type="entry name" value="Chemokine_IL8-like_dom"/>
</dbReference>
<feature type="domain" description="Chemokine interleukin-8-like" evidence="5">
    <location>
        <begin position="95"/>
        <end position="153"/>
    </location>
</feature>
<reference evidence="6" key="1">
    <citation type="submission" date="2021-09" db="EMBL/GenBank/DDBJ databases">
        <title>The genome of Mauremys mutica provides insights into the evolution of semi-aquatic lifestyle.</title>
        <authorList>
            <person name="Gong S."/>
            <person name="Gao Y."/>
        </authorList>
    </citation>
    <scope>NUCLEOTIDE SEQUENCE</scope>
    <source>
        <strain evidence="6">MM-2020</strain>
        <tissue evidence="6">Muscle</tissue>
    </source>
</reference>
<evidence type="ECO:0000256" key="4">
    <source>
        <dbReference type="ARBA" id="ARBA00022729"/>
    </source>
</evidence>
<sequence length="154" mass="17441">MAQKVMGWSKHYGIERVEWWELDPYFLEIPEQIAGIPQSSAKMSHKALSQKGMQGTLGYLPVVHHILHGCNHSCMACCSQSSIKEKSFAMSWGIMSDCCVTYTSRQIPRGLVTDYFVTSSMCAQPAVVFITKKDRKICTNPKDAWVQEYVNDLK</sequence>
<comment type="caution">
    <text evidence="6">The sequence shown here is derived from an EMBL/GenBank/DDBJ whole genome shotgun (WGS) entry which is preliminary data.</text>
</comment>
<keyword evidence="2" id="KW-0145">Chemotaxis</keyword>
<evidence type="ECO:0000256" key="3">
    <source>
        <dbReference type="ARBA" id="ARBA00022514"/>
    </source>
</evidence>
<dbReference type="GO" id="GO:0070098">
    <property type="term" value="P:chemokine-mediated signaling pathway"/>
    <property type="evidence" value="ECO:0007669"/>
    <property type="project" value="TreeGrafter"/>
</dbReference>
<keyword evidence="4" id="KW-0732">Signal</keyword>
<comment type="similarity">
    <text evidence="1">Belongs to the intercrine beta (chemokine CC) family.</text>
</comment>
<dbReference type="AlphaFoldDB" id="A0A9D3XH97"/>
<evidence type="ECO:0000259" key="5">
    <source>
        <dbReference type="SMART" id="SM00199"/>
    </source>
</evidence>
<dbReference type="GO" id="GO:0048020">
    <property type="term" value="F:CCR chemokine receptor binding"/>
    <property type="evidence" value="ECO:0007669"/>
    <property type="project" value="TreeGrafter"/>
</dbReference>
<proteinExistence type="inferred from homology"/>
<organism evidence="6 7">
    <name type="scientific">Mauremys mutica</name>
    <name type="common">yellowpond turtle</name>
    <dbReference type="NCBI Taxonomy" id="74926"/>
    <lineage>
        <taxon>Eukaryota</taxon>
        <taxon>Metazoa</taxon>
        <taxon>Chordata</taxon>
        <taxon>Craniata</taxon>
        <taxon>Vertebrata</taxon>
        <taxon>Euteleostomi</taxon>
        <taxon>Archelosauria</taxon>
        <taxon>Testudinata</taxon>
        <taxon>Testudines</taxon>
        <taxon>Cryptodira</taxon>
        <taxon>Durocryptodira</taxon>
        <taxon>Testudinoidea</taxon>
        <taxon>Geoemydidae</taxon>
        <taxon>Geoemydinae</taxon>
        <taxon>Mauremys</taxon>
    </lineage>
</organism>
<dbReference type="GO" id="GO:0005615">
    <property type="term" value="C:extracellular space"/>
    <property type="evidence" value="ECO:0007669"/>
    <property type="project" value="UniProtKB-KW"/>
</dbReference>
<evidence type="ECO:0000256" key="2">
    <source>
        <dbReference type="ARBA" id="ARBA00022500"/>
    </source>
</evidence>
<dbReference type="CDD" id="cd00272">
    <property type="entry name" value="Chemokine_CC"/>
    <property type="match status" value="1"/>
</dbReference>
<dbReference type="InterPro" id="IPR036048">
    <property type="entry name" value="Interleukin_8-like_sf"/>
</dbReference>
<dbReference type="PANTHER" id="PTHR12015:SF103">
    <property type="entry name" value="C-C MOTIF CHEMOKINE 4-RELATED"/>
    <property type="match status" value="1"/>
</dbReference>
<dbReference type="Pfam" id="PF00048">
    <property type="entry name" value="IL8"/>
    <property type="match status" value="1"/>
</dbReference>
<name>A0A9D3XH97_9SAUR</name>
<dbReference type="EMBL" id="JAHDVG010000473">
    <property type="protein sequence ID" value="KAH1179110.1"/>
    <property type="molecule type" value="Genomic_DNA"/>
</dbReference>
<evidence type="ECO:0000313" key="7">
    <source>
        <dbReference type="Proteomes" id="UP000827986"/>
    </source>
</evidence>
<dbReference type="GO" id="GO:0048245">
    <property type="term" value="P:eosinophil chemotaxis"/>
    <property type="evidence" value="ECO:0007669"/>
    <property type="project" value="TreeGrafter"/>
</dbReference>
<dbReference type="GO" id="GO:0030335">
    <property type="term" value="P:positive regulation of cell migration"/>
    <property type="evidence" value="ECO:0007669"/>
    <property type="project" value="TreeGrafter"/>
</dbReference>
<dbReference type="GO" id="GO:0061844">
    <property type="term" value="P:antimicrobial humoral immune response mediated by antimicrobial peptide"/>
    <property type="evidence" value="ECO:0007669"/>
    <property type="project" value="TreeGrafter"/>
</dbReference>